<dbReference type="RefSeq" id="WP_168906190.1">
    <property type="nucleotide sequence ID" value="NZ_CP051428.1"/>
</dbReference>
<dbReference type="Proteomes" id="UP000502136">
    <property type="component" value="Chromosome"/>
</dbReference>
<keyword evidence="1" id="KW-0812">Transmembrane</keyword>
<sequence>MAIQKRSGRSGTRGAAAVKSVPGSGAWKRNANLSGRISAAGCQGGSFSRRPGRRACRRAKHAVSGALVGALLLAAGSLGLLRYGLTHADAAPWDHDSPLAAAGLGGLLLFSGGALALGLARAWMAVGPLFHRNGRDGE</sequence>
<organism evidence="2 3">
    <name type="scientific">Paenibacillus albicereus</name>
    <dbReference type="NCBI Taxonomy" id="2726185"/>
    <lineage>
        <taxon>Bacteria</taxon>
        <taxon>Bacillati</taxon>
        <taxon>Bacillota</taxon>
        <taxon>Bacilli</taxon>
        <taxon>Bacillales</taxon>
        <taxon>Paenibacillaceae</taxon>
        <taxon>Paenibacillus</taxon>
    </lineage>
</organism>
<feature type="transmembrane region" description="Helical" evidence="1">
    <location>
        <begin position="101"/>
        <end position="123"/>
    </location>
</feature>
<keyword evidence="1" id="KW-0472">Membrane</keyword>
<feature type="transmembrane region" description="Helical" evidence="1">
    <location>
        <begin position="62"/>
        <end position="81"/>
    </location>
</feature>
<name>A0A6H2GSV9_9BACL</name>
<dbReference type="AlphaFoldDB" id="A0A6H2GSV9"/>
<proteinExistence type="predicted"/>
<evidence type="ECO:0000256" key="1">
    <source>
        <dbReference type="SAM" id="Phobius"/>
    </source>
</evidence>
<keyword evidence="1" id="KW-1133">Transmembrane helix</keyword>
<reference evidence="2 3" key="1">
    <citation type="submission" date="2020-04" db="EMBL/GenBank/DDBJ databases">
        <title>Novel Paenibacillus strain UniB2 isolated from commercial digestive syrup.</title>
        <authorList>
            <person name="Thorat V."/>
            <person name="Kirdat K."/>
            <person name="Tiwarekar B."/>
            <person name="Yadav A."/>
        </authorList>
    </citation>
    <scope>NUCLEOTIDE SEQUENCE [LARGE SCALE GENOMIC DNA]</scope>
    <source>
        <strain evidence="2 3">UniB2</strain>
    </source>
</reference>
<protein>
    <submittedName>
        <fullName evidence="2">Uncharacterized protein</fullName>
    </submittedName>
</protein>
<gene>
    <name evidence="2" type="ORF">HGI30_02170</name>
</gene>
<dbReference type="KEGG" id="palr:HGI30_02170"/>
<keyword evidence="3" id="KW-1185">Reference proteome</keyword>
<accession>A0A6H2GSV9</accession>
<evidence type="ECO:0000313" key="2">
    <source>
        <dbReference type="EMBL" id="QJC50513.1"/>
    </source>
</evidence>
<evidence type="ECO:0000313" key="3">
    <source>
        <dbReference type="Proteomes" id="UP000502136"/>
    </source>
</evidence>
<dbReference type="EMBL" id="CP051428">
    <property type="protein sequence ID" value="QJC50513.1"/>
    <property type="molecule type" value="Genomic_DNA"/>
</dbReference>